<dbReference type="Pfam" id="PF00107">
    <property type="entry name" value="ADH_zinc_N"/>
    <property type="match status" value="1"/>
</dbReference>
<keyword evidence="3" id="KW-1185">Reference proteome</keyword>
<feature type="domain" description="Enoyl reductase (ER)" evidence="1">
    <location>
        <begin position="28"/>
        <end position="346"/>
    </location>
</feature>
<protein>
    <submittedName>
        <fullName evidence="2">NAD(P)-dependent alcohol dehydrogenase</fullName>
    </submittedName>
</protein>
<dbReference type="AlphaFoldDB" id="A0AA93BUY9"/>
<dbReference type="InterPro" id="IPR013154">
    <property type="entry name" value="ADH-like_N"/>
</dbReference>
<dbReference type="Pfam" id="PF08240">
    <property type="entry name" value="ADH_N"/>
    <property type="match status" value="1"/>
</dbReference>
<dbReference type="GO" id="GO:0016491">
    <property type="term" value="F:oxidoreductase activity"/>
    <property type="evidence" value="ECO:0007669"/>
    <property type="project" value="InterPro"/>
</dbReference>
<organism evidence="2 3">
    <name type="scientific">Serratia inhibens</name>
    <dbReference type="NCBI Taxonomy" id="2338073"/>
    <lineage>
        <taxon>Bacteria</taxon>
        <taxon>Pseudomonadati</taxon>
        <taxon>Pseudomonadota</taxon>
        <taxon>Gammaproteobacteria</taxon>
        <taxon>Enterobacterales</taxon>
        <taxon>Yersiniaceae</taxon>
        <taxon>Serratia</taxon>
    </lineage>
</organism>
<comment type="caution">
    <text evidence="2">The sequence shown here is derived from an EMBL/GenBank/DDBJ whole genome shotgun (WGS) entry which is preliminary data.</text>
</comment>
<evidence type="ECO:0000259" key="1">
    <source>
        <dbReference type="SMART" id="SM00829"/>
    </source>
</evidence>
<gene>
    <name evidence="2" type="ORF">D4100_22855</name>
</gene>
<dbReference type="SMART" id="SM00829">
    <property type="entry name" value="PKS_ER"/>
    <property type="match status" value="1"/>
</dbReference>
<reference evidence="2 3" key="1">
    <citation type="submission" date="2018-09" db="EMBL/GenBank/DDBJ databases">
        <title>Draft genome of a novel serratia sp. strain with antifungal activity.</title>
        <authorList>
            <person name="Dichmann S.I."/>
            <person name="Park B.P."/>
            <person name="Pathiraja D."/>
            <person name="Choi I.-G."/>
            <person name="Stougaard P."/>
            <person name="Hennessy R.C."/>
        </authorList>
    </citation>
    <scope>NUCLEOTIDE SEQUENCE [LARGE SCALE GENOMIC DNA]</scope>
    <source>
        <strain evidence="2 3">S40</strain>
    </source>
</reference>
<dbReference type="SUPFAM" id="SSF50129">
    <property type="entry name" value="GroES-like"/>
    <property type="match status" value="1"/>
</dbReference>
<dbReference type="InterPro" id="IPR013149">
    <property type="entry name" value="ADH-like_C"/>
</dbReference>
<dbReference type="Gene3D" id="3.40.50.720">
    <property type="entry name" value="NAD(P)-binding Rossmann-like Domain"/>
    <property type="match status" value="1"/>
</dbReference>
<proteinExistence type="predicted"/>
<dbReference type="InterPro" id="IPR020843">
    <property type="entry name" value="ER"/>
</dbReference>
<dbReference type="InterPro" id="IPR052711">
    <property type="entry name" value="Zinc_ADH-like"/>
</dbReference>
<dbReference type="CDD" id="cd08276">
    <property type="entry name" value="MDR7"/>
    <property type="match status" value="1"/>
</dbReference>
<dbReference type="Proteomes" id="UP000284338">
    <property type="component" value="Unassembled WGS sequence"/>
</dbReference>
<evidence type="ECO:0000313" key="3">
    <source>
        <dbReference type="Proteomes" id="UP000284338"/>
    </source>
</evidence>
<accession>A0AA93BUY9</accession>
<sequence length="348" mass="37156">MGYPIIEDFHMYSTTKQSRAFGIDEAVGVTGLSVRTLPIPKPAPGEVLVNVRASTLNYRDLIILEGNYYMPIPVGRIPLSDGAGEVVAVGQGVTRFKAGDRVVNAFFPEWIEGPFTGKYSQYSGDVDGWLADYRSVAAEALILIPDSLDFDQAAALPCAGVTAWSAVKGVKAGDTVVTLGTGGVSLFAVQLAKGLGARVIATTSSDAKAQQLKALGADETINYKEQPEWSKRVRELTGGGGANRIVEVGGAGTFEQSIKAIAVGGQVSIVGAVAGLQGKVEFMSMFMSHACYQCIALGSRQDLEDLARFIAEHKIRPVIDSRFAFDDAKLAYERLMTRNVFGKVVVNH</sequence>
<dbReference type="PANTHER" id="PTHR45033:SF2">
    <property type="entry name" value="ZINC-TYPE ALCOHOL DEHYDROGENASE-LIKE PROTEIN C1773.06C"/>
    <property type="match status" value="1"/>
</dbReference>
<dbReference type="InterPro" id="IPR011032">
    <property type="entry name" value="GroES-like_sf"/>
</dbReference>
<dbReference type="EMBL" id="QYYG01000010">
    <property type="protein sequence ID" value="RJF53320.1"/>
    <property type="molecule type" value="Genomic_DNA"/>
</dbReference>
<dbReference type="PANTHER" id="PTHR45033">
    <property type="match status" value="1"/>
</dbReference>
<name>A0AA93BUY9_9GAMM</name>
<dbReference type="Gene3D" id="3.90.180.10">
    <property type="entry name" value="Medium-chain alcohol dehydrogenases, catalytic domain"/>
    <property type="match status" value="1"/>
</dbReference>
<evidence type="ECO:0000313" key="2">
    <source>
        <dbReference type="EMBL" id="RJF53320.1"/>
    </source>
</evidence>
<dbReference type="InterPro" id="IPR036291">
    <property type="entry name" value="NAD(P)-bd_dom_sf"/>
</dbReference>
<dbReference type="SUPFAM" id="SSF51735">
    <property type="entry name" value="NAD(P)-binding Rossmann-fold domains"/>
    <property type="match status" value="1"/>
</dbReference>